<evidence type="ECO:0000313" key="11">
    <source>
        <dbReference type="EMBL" id="WOO41631.1"/>
    </source>
</evidence>
<reference evidence="11 12" key="1">
    <citation type="submission" date="2023-10" db="EMBL/GenBank/DDBJ databases">
        <title>Rubellicoccus peritrichatus gen. nov., sp. nov., isolated from an algae of coral reef tank.</title>
        <authorList>
            <person name="Luo J."/>
        </authorList>
    </citation>
    <scope>NUCLEOTIDE SEQUENCE [LARGE SCALE GENOMIC DNA]</scope>
    <source>
        <strain evidence="11 12">CR14</strain>
    </source>
</reference>
<dbReference type="SUPFAM" id="SSF52540">
    <property type="entry name" value="P-loop containing nucleoside triphosphate hydrolases"/>
    <property type="match status" value="1"/>
</dbReference>
<keyword evidence="5 10" id="KW-0547">Nucleotide-binding</keyword>
<evidence type="ECO:0000256" key="1">
    <source>
        <dbReference type="ARBA" id="ARBA00004761"/>
    </source>
</evidence>
<comment type="catalytic activity">
    <reaction evidence="9 10">
        <text>D-gluconate + ATP = 6-phospho-D-gluconate + ADP + H(+)</text>
        <dbReference type="Rhea" id="RHEA:19433"/>
        <dbReference type="ChEBI" id="CHEBI:15378"/>
        <dbReference type="ChEBI" id="CHEBI:18391"/>
        <dbReference type="ChEBI" id="CHEBI:30616"/>
        <dbReference type="ChEBI" id="CHEBI:58759"/>
        <dbReference type="ChEBI" id="CHEBI:456216"/>
        <dbReference type="EC" id="2.7.1.12"/>
    </reaction>
</comment>
<evidence type="ECO:0000256" key="6">
    <source>
        <dbReference type="ARBA" id="ARBA00022777"/>
    </source>
</evidence>
<organism evidence="11 12">
    <name type="scientific">Rubellicoccus peritrichatus</name>
    <dbReference type="NCBI Taxonomy" id="3080537"/>
    <lineage>
        <taxon>Bacteria</taxon>
        <taxon>Pseudomonadati</taxon>
        <taxon>Verrucomicrobiota</taxon>
        <taxon>Opitutia</taxon>
        <taxon>Puniceicoccales</taxon>
        <taxon>Cerasicoccaceae</taxon>
        <taxon>Rubellicoccus</taxon>
    </lineage>
</organism>
<comment type="pathway">
    <text evidence="1">Carbohydrate acid metabolism.</text>
</comment>
<evidence type="ECO:0000256" key="2">
    <source>
        <dbReference type="ARBA" id="ARBA00008420"/>
    </source>
</evidence>
<dbReference type="AlphaFoldDB" id="A0AAQ3L9L3"/>
<dbReference type="NCBIfam" id="TIGR01313">
    <property type="entry name" value="therm_gnt_kin"/>
    <property type="match status" value="1"/>
</dbReference>
<evidence type="ECO:0000256" key="5">
    <source>
        <dbReference type="ARBA" id="ARBA00022741"/>
    </source>
</evidence>
<dbReference type="InterPro" id="IPR027417">
    <property type="entry name" value="P-loop_NTPase"/>
</dbReference>
<evidence type="ECO:0000313" key="12">
    <source>
        <dbReference type="Proteomes" id="UP001304300"/>
    </source>
</evidence>
<gene>
    <name evidence="11" type="ORF">RZN69_00925</name>
</gene>
<dbReference type="Pfam" id="PF13671">
    <property type="entry name" value="AAA_33"/>
    <property type="match status" value="1"/>
</dbReference>
<keyword evidence="12" id="KW-1185">Reference proteome</keyword>
<dbReference type="GO" id="GO:0019521">
    <property type="term" value="P:D-gluconate metabolic process"/>
    <property type="evidence" value="ECO:0007669"/>
    <property type="project" value="UniProtKB-KW"/>
</dbReference>
<name>A0AAQ3L9L3_9BACT</name>
<dbReference type="RefSeq" id="WP_317834115.1">
    <property type="nucleotide sequence ID" value="NZ_CP136920.1"/>
</dbReference>
<dbReference type="GO" id="GO:0046316">
    <property type="term" value="F:gluconokinase activity"/>
    <property type="evidence" value="ECO:0007669"/>
    <property type="project" value="UniProtKB-EC"/>
</dbReference>
<dbReference type="Proteomes" id="UP001304300">
    <property type="component" value="Chromosome"/>
</dbReference>
<dbReference type="CDD" id="cd02021">
    <property type="entry name" value="GntK"/>
    <property type="match status" value="1"/>
</dbReference>
<keyword evidence="7 10" id="KW-0067">ATP-binding</keyword>
<dbReference type="PANTHER" id="PTHR43442:SF3">
    <property type="entry name" value="GLUCONOKINASE-RELATED"/>
    <property type="match status" value="1"/>
</dbReference>
<dbReference type="InterPro" id="IPR006001">
    <property type="entry name" value="Therm_gnt_kin"/>
</dbReference>
<dbReference type="GO" id="GO:0005737">
    <property type="term" value="C:cytoplasm"/>
    <property type="evidence" value="ECO:0007669"/>
    <property type="project" value="TreeGrafter"/>
</dbReference>
<dbReference type="EMBL" id="CP136920">
    <property type="protein sequence ID" value="WOO41631.1"/>
    <property type="molecule type" value="Genomic_DNA"/>
</dbReference>
<sequence length="175" mass="18982">MPLISNSTAIISMIAIIMGVSGSGKSTIGEGLAEATGGEFFDGDDFHPQANIEKMHAGHPLTDEDRLPWLERLRQLIEDQEVKGKPTFIACSALKKSYRLILEGDGDPAVKFVFLEGSFALIKERLDTRKGHFMPESLLQSQFDALQAPEDAITADISQTPDAIIKELGAKLGLA</sequence>
<keyword evidence="4 10" id="KW-0808">Transferase</keyword>
<dbReference type="FunFam" id="3.40.50.300:FF:000522">
    <property type="entry name" value="Gluconokinase"/>
    <property type="match status" value="1"/>
</dbReference>
<keyword evidence="6 10" id="KW-0418">Kinase</keyword>
<comment type="similarity">
    <text evidence="2 10">Belongs to the gluconokinase GntK/GntV family.</text>
</comment>
<evidence type="ECO:0000256" key="8">
    <source>
        <dbReference type="ARBA" id="ARBA00023064"/>
    </source>
</evidence>
<evidence type="ECO:0000256" key="3">
    <source>
        <dbReference type="ARBA" id="ARBA00012054"/>
    </source>
</evidence>
<keyword evidence="8" id="KW-0311">Gluconate utilization</keyword>
<evidence type="ECO:0000256" key="7">
    <source>
        <dbReference type="ARBA" id="ARBA00022840"/>
    </source>
</evidence>
<dbReference type="PANTHER" id="PTHR43442">
    <property type="entry name" value="GLUCONOKINASE-RELATED"/>
    <property type="match status" value="1"/>
</dbReference>
<evidence type="ECO:0000256" key="9">
    <source>
        <dbReference type="ARBA" id="ARBA00048090"/>
    </source>
</evidence>
<proteinExistence type="inferred from homology"/>
<evidence type="ECO:0000256" key="4">
    <source>
        <dbReference type="ARBA" id="ARBA00022679"/>
    </source>
</evidence>
<protein>
    <recommendedName>
        <fullName evidence="3 10">Gluconokinase</fullName>
        <ecNumber evidence="3 10">2.7.1.12</ecNumber>
    </recommendedName>
</protein>
<accession>A0AAQ3L9L3</accession>
<dbReference type="Gene3D" id="3.40.50.300">
    <property type="entry name" value="P-loop containing nucleotide triphosphate hydrolases"/>
    <property type="match status" value="1"/>
</dbReference>
<dbReference type="EC" id="2.7.1.12" evidence="3 10"/>
<dbReference type="GO" id="GO:0005524">
    <property type="term" value="F:ATP binding"/>
    <property type="evidence" value="ECO:0007669"/>
    <property type="project" value="UniProtKB-KW"/>
</dbReference>
<evidence type="ECO:0000256" key="10">
    <source>
        <dbReference type="RuleBase" id="RU363066"/>
    </source>
</evidence>
<dbReference type="KEGG" id="puo:RZN69_00925"/>